<proteinExistence type="predicted"/>
<comment type="caution">
    <text evidence="1">The sequence shown here is derived from an EMBL/GenBank/DDBJ whole genome shotgun (WGS) entry which is preliminary data.</text>
</comment>
<evidence type="ECO:0000313" key="1">
    <source>
        <dbReference type="EMBL" id="ROK54646.1"/>
    </source>
</evidence>
<dbReference type="AlphaFoldDB" id="A0A3N0Y057"/>
<accession>A0A3N0Y057</accession>
<dbReference type="Proteomes" id="UP000281406">
    <property type="component" value="Unassembled WGS sequence"/>
</dbReference>
<keyword evidence="2" id="KW-1185">Reference proteome</keyword>
<evidence type="ECO:0000313" key="2">
    <source>
        <dbReference type="Proteomes" id="UP000281406"/>
    </source>
</evidence>
<organism evidence="1 2">
    <name type="scientific">Anabarilius grahami</name>
    <name type="common">Kanglang fish</name>
    <name type="synonym">Barilius grahami</name>
    <dbReference type="NCBI Taxonomy" id="495550"/>
    <lineage>
        <taxon>Eukaryota</taxon>
        <taxon>Metazoa</taxon>
        <taxon>Chordata</taxon>
        <taxon>Craniata</taxon>
        <taxon>Vertebrata</taxon>
        <taxon>Euteleostomi</taxon>
        <taxon>Actinopterygii</taxon>
        <taxon>Neopterygii</taxon>
        <taxon>Teleostei</taxon>
        <taxon>Ostariophysi</taxon>
        <taxon>Cypriniformes</taxon>
        <taxon>Xenocyprididae</taxon>
        <taxon>Xenocypridinae</taxon>
        <taxon>Xenocypridinae incertae sedis</taxon>
        <taxon>Anabarilius</taxon>
    </lineage>
</organism>
<dbReference type="OrthoDB" id="8938364at2759"/>
<name>A0A3N0Y057_ANAGA</name>
<sequence>MGAKVTVSVINKTSDTWHFTTQSNKIITVSGGCTTSYQEDYNRNCNIRFRHESQSNESLTYTFDTTQRINWYNITFIIRETKDHSQIELHCTNDGGSLYCPNYGNTVAAIIGLADELVGKFEKVVSLSASLRLTGMTMTFLFDVMASCASASLAVVCVRSCCVFGTHLSACCSARLRKGLRADGSTSGSFLSINAAASMTFHSLLISAFEIGRAWKNP</sequence>
<reference evidence="1 2" key="1">
    <citation type="submission" date="2018-10" db="EMBL/GenBank/DDBJ databases">
        <title>Genome assembly for a Yunnan-Guizhou Plateau 3E fish, Anabarilius grahami (Regan), and its evolutionary and genetic applications.</title>
        <authorList>
            <person name="Jiang W."/>
        </authorList>
    </citation>
    <scope>NUCLEOTIDE SEQUENCE [LARGE SCALE GENOMIC DNA]</scope>
    <source>
        <strain evidence="1">AG-KIZ</strain>
        <tissue evidence="1">Muscle</tissue>
    </source>
</reference>
<gene>
    <name evidence="1" type="ORF">DPX16_21285</name>
</gene>
<protein>
    <submittedName>
        <fullName evidence="1">Uncharacterized protein</fullName>
    </submittedName>
</protein>
<dbReference type="EMBL" id="RJVU01056427">
    <property type="protein sequence ID" value="ROK54646.1"/>
    <property type="molecule type" value="Genomic_DNA"/>
</dbReference>